<reference evidence="3" key="2">
    <citation type="journal article" date="2018" name="Nat. Commun.">
        <title>Extreme sensitivity to ultraviolet light in the fungal pathogen causing white-nose syndrome of bats.</title>
        <authorList>
            <person name="Palmer J.M."/>
            <person name="Drees K.P."/>
            <person name="Foster J.T."/>
            <person name="Lindner D.L."/>
        </authorList>
    </citation>
    <scope>NUCLEOTIDE SEQUENCE [LARGE SCALE GENOMIC DNA]</scope>
    <source>
        <strain evidence="3">UAMH 10579</strain>
    </source>
</reference>
<dbReference type="InterPro" id="IPR006083">
    <property type="entry name" value="PRK/URK"/>
</dbReference>
<feature type="domain" description="Phosphoribulokinase/uridine kinase" evidence="1">
    <location>
        <begin position="27"/>
        <end position="186"/>
    </location>
</feature>
<proteinExistence type="predicted"/>
<reference evidence="2 3" key="1">
    <citation type="submission" date="2016-03" db="EMBL/GenBank/DDBJ databases">
        <title>Comparative genomics of Pseudogymnoascus destructans, the fungus causing white-nose syndrome of bats.</title>
        <authorList>
            <person name="Palmer J.M."/>
            <person name="Drees K.P."/>
            <person name="Foster J.T."/>
            <person name="Lindner D.L."/>
        </authorList>
    </citation>
    <scope>NUCLEOTIDE SEQUENCE [LARGE SCALE GENOMIC DNA]</scope>
    <source>
        <strain evidence="2 3">UAMH 10579</strain>
    </source>
</reference>
<evidence type="ECO:0000313" key="3">
    <source>
        <dbReference type="Proteomes" id="UP000091956"/>
    </source>
</evidence>
<dbReference type="GO" id="GO:0005524">
    <property type="term" value="F:ATP binding"/>
    <property type="evidence" value="ECO:0007669"/>
    <property type="project" value="InterPro"/>
</dbReference>
<organism evidence="2 3">
    <name type="scientific">Pseudogymnoascus verrucosus</name>
    <dbReference type="NCBI Taxonomy" id="342668"/>
    <lineage>
        <taxon>Eukaryota</taxon>
        <taxon>Fungi</taxon>
        <taxon>Dikarya</taxon>
        <taxon>Ascomycota</taxon>
        <taxon>Pezizomycotina</taxon>
        <taxon>Leotiomycetes</taxon>
        <taxon>Thelebolales</taxon>
        <taxon>Thelebolaceae</taxon>
        <taxon>Pseudogymnoascus</taxon>
    </lineage>
</organism>
<accession>A0A1B8GE37</accession>
<gene>
    <name evidence="2" type="ORF">VE01_07061</name>
</gene>
<dbReference type="GeneID" id="28840447"/>
<dbReference type="Gene3D" id="3.40.50.300">
    <property type="entry name" value="P-loop containing nucleotide triphosphate hydrolases"/>
    <property type="match status" value="2"/>
</dbReference>
<dbReference type="SUPFAM" id="SSF52540">
    <property type="entry name" value="P-loop containing nucleoside triphosphate hydrolases"/>
    <property type="match status" value="1"/>
</dbReference>
<dbReference type="Pfam" id="PF00485">
    <property type="entry name" value="PRK"/>
    <property type="match status" value="1"/>
</dbReference>
<dbReference type="OrthoDB" id="6362633at2759"/>
<dbReference type="InterPro" id="IPR027417">
    <property type="entry name" value="P-loop_NTPase"/>
</dbReference>
<dbReference type="EMBL" id="KV460246">
    <property type="protein sequence ID" value="OBT94095.1"/>
    <property type="molecule type" value="Genomic_DNA"/>
</dbReference>
<dbReference type="AlphaFoldDB" id="A0A1B8GE37"/>
<dbReference type="GO" id="GO:0016301">
    <property type="term" value="F:kinase activity"/>
    <property type="evidence" value="ECO:0007669"/>
    <property type="project" value="InterPro"/>
</dbReference>
<evidence type="ECO:0000313" key="2">
    <source>
        <dbReference type="EMBL" id="OBT94095.1"/>
    </source>
</evidence>
<dbReference type="PANTHER" id="PTHR10285">
    <property type="entry name" value="URIDINE KINASE"/>
    <property type="match status" value="1"/>
</dbReference>
<evidence type="ECO:0000259" key="1">
    <source>
        <dbReference type="Pfam" id="PF00485"/>
    </source>
</evidence>
<dbReference type="RefSeq" id="XP_018127828.1">
    <property type="nucleotide sequence ID" value="XM_018276497.2"/>
</dbReference>
<dbReference type="Proteomes" id="UP000091956">
    <property type="component" value="Unassembled WGS sequence"/>
</dbReference>
<protein>
    <recommendedName>
        <fullName evidence="1">Phosphoribulokinase/uridine kinase domain-containing protein</fullName>
    </recommendedName>
</protein>
<dbReference type="STRING" id="342668.A0A1B8GE37"/>
<keyword evidence="3" id="KW-1185">Reference proteome</keyword>
<name>A0A1B8GE37_9PEZI</name>
<sequence>MEEQITRLVDKLKNKVSELQPGSRYLVAISGIPGSGKTTLALAITARLNASHAASNPSSPPLAVYVPMDGFHLTRAQLSAMPNAAEAHERRGAPWTFDPQKLLDFVRAMKDPARGTVFGPSFDHALKDPVEDDVRVDESARVVVLEGLYLSLEVGLWGEVGREMDERWFVDVEREVATGRVVERHVKSGVCASREEAVERATGSDALNAEEIIAGRGEVEEVIRSVQDEKWAGLNVEDDE</sequence>